<dbReference type="CDD" id="cd01094">
    <property type="entry name" value="Alkanesulfonate_monoxygenase"/>
    <property type="match status" value="1"/>
</dbReference>
<accession>A0A4T2BVT5</accession>
<dbReference type="EMBL" id="QYRT01000020">
    <property type="protein sequence ID" value="TIH35299.1"/>
    <property type="molecule type" value="Genomic_DNA"/>
</dbReference>
<gene>
    <name evidence="7" type="ORF">D4765_11335</name>
</gene>
<comment type="caution">
    <text evidence="7">The sequence shown here is derived from an EMBL/GenBank/DDBJ whole genome shotgun (WGS) entry which is preliminary data.</text>
</comment>
<dbReference type="Proteomes" id="UP000306192">
    <property type="component" value="Unassembled WGS sequence"/>
</dbReference>
<keyword evidence="8" id="KW-1185">Reference proteome</keyword>
<dbReference type="Pfam" id="PF00296">
    <property type="entry name" value="Bac_luciferase"/>
    <property type="match status" value="1"/>
</dbReference>
<dbReference type="AlphaFoldDB" id="A0A4T2BVT5"/>
<keyword evidence="3" id="KW-0560">Oxidoreductase</keyword>
<dbReference type="PANTHER" id="PTHR42847">
    <property type="entry name" value="ALKANESULFONATE MONOOXYGENASE"/>
    <property type="match status" value="1"/>
</dbReference>
<feature type="domain" description="Luciferase-like" evidence="6">
    <location>
        <begin position="5"/>
        <end position="321"/>
    </location>
</feature>
<keyword evidence="1" id="KW-0285">Flavoprotein</keyword>
<evidence type="ECO:0000256" key="3">
    <source>
        <dbReference type="ARBA" id="ARBA00023002"/>
    </source>
</evidence>
<evidence type="ECO:0000313" key="8">
    <source>
        <dbReference type="Proteomes" id="UP000306192"/>
    </source>
</evidence>
<evidence type="ECO:0000256" key="5">
    <source>
        <dbReference type="SAM" id="MobiDB-lite"/>
    </source>
</evidence>
<feature type="compositionally biased region" description="Low complexity" evidence="5">
    <location>
        <begin position="353"/>
        <end position="365"/>
    </location>
</feature>
<keyword evidence="4" id="KW-0503">Monooxygenase</keyword>
<dbReference type="Gene3D" id="3.20.20.30">
    <property type="entry name" value="Luciferase-like domain"/>
    <property type="match status" value="1"/>
</dbReference>
<evidence type="ECO:0000256" key="1">
    <source>
        <dbReference type="ARBA" id="ARBA00022630"/>
    </source>
</evidence>
<dbReference type="OrthoDB" id="9814695at2"/>
<protein>
    <submittedName>
        <fullName evidence="7">LLM class flavin-dependent oxidoreductase</fullName>
    </submittedName>
</protein>
<evidence type="ECO:0000313" key="7">
    <source>
        <dbReference type="EMBL" id="TIH35299.1"/>
    </source>
</evidence>
<dbReference type="GO" id="GO:0008726">
    <property type="term" value="F:alkanesulfonate monooxygenase activity"/>
    <property type="evidence" value="ECO:0007669"/>
    <property type="project" value="TreeGrafter"/>
</dbReference>
<dbReference type="SUPFAM" id="SSF51679">
    <property type="entry name" value="Bacterial luciferase-like"/>
    <property type="match status" value="1"/>
</dbReference>
<dbReference type="InterPro" id="IPR011251">
    <property type="entry name" value="Luciferase-like_dom"/>
</dbReference>
<organism evidence="7 8">
    <name type="scientific">Subtercola vilae</name>
    <dbReference type="NCBI Taxonomy" id="2056433"/>
    <lineage>
        <taxon>Bacteria</taxon>
        <taxon>Bacillati</taxon>
        <taxon>Actinomycetota</taxon>
        <taxon>Actinomycetes</taxon>
        <taxon>Micrococcales</taxon>
        <taxon>Microbacteriaceae</taxon>
        <taxon>Subtercola</taxon>
    </lineage>
</organism>
<dbReference type="InterPro" id="IPR050172">
    <property type="entry name" value="SsuD_RutA_monooxygenase"/>
</dbReference>
<dbReference type="InterPro" id="IPR036661">
    <property type="entry name" value="Luciferase-like_sf"/>
</dbReference>
<keyword evidence="2" id="KW-0288">FMN</keyword>
<feature type="region of interest" description="Disordered" evidence="5">
    <location>
        <begin position="346"/>
        <end position="371"/>
    </location>
</feature>
<evidence type="ECO:0000256" key="2">
    <source>
        <dbReference type="ARBA" id="ARBA00022643"/>
    </source>
</evidence>
<dbReference type="RefSeq" id="WP_136642403.1">
    <property type="nucleotide sequence ID" value="NZ_QYRT01000020.1"/>
</dbReference>
<proteinExistence type="predicted"/>
<reference evidence="7 8" key="1">
    <citation type="journal article" date="2019" name="Microorganisms">
        <title>Systematic Affiliation and Genome Analysis of Subtercola vilae DB165(T) with Particular Emphasis on Cold Adaptation of an Isolate from a High-Altitude Cold Volcano Lake.</title>
        <authorList>
            <person name="Villalobos A.S."/>
            <person name="Wiese J."/>
            <person name="Imhoff J.F."/>
            <person name="Dorador C."/>
            <person name="Keller A."/>
            <person name="Hentschel U."/>
        </authorList>
    </citation>
    <scope>NUCLEOTIDE SEQUENCE [LARGE SCALE GENOMIC DNA]</scope>
    <source>
        <strain evidence="7 8">DB165</strain>
    </source>
</reference>
<sequence length="371" mass="41206">MNDREYGIFLPIGNGGWIMSDTAPHPEATYEYNRTAAMLAEQADFDFIMSMAKWRGYGGTTDHWGQTLESITMMAALAEATERVKIWATVHTNLIHPAVAAKMYATLDQISHGRSGMNIVVGAYAQEFSQMGQWRDDFDHETRYRYTEEWLKVVELLWANDTVTFDGEFFTLDDCQSRPHPAVHPTLISAGRSPRGLDFQSRFADGSFLTADDLPGLRDNSQQVKELAAAQGRSIKTYSMLTVVMDETDALAEAKFAEYGRGVDTEAIVNMKLSWGLPLDKALSMTADSSGYEAFQTAVVKGSPDTVHERIDELMQTTGIDGLMLIFPDYHADLPPFGEQVMPKLREQPQPQPLSQQSHHSASASMSGVTA</sequence>
<dbReference type="PANTHER" id="PTHR42847:SF4">
    <property type="entry name" value="ALKANESULFONATE MONOOXYGENASE-RELATED"/>
    <property type="match status" value="1"/>
</dbReference>
<name>A0A4T2BVT5_9MICO</name>
<evidence type="ECO:0000259" key="6">
    <source>
        <dbReference type="Pfam" id="PF00296"/>
    </source>
</evidence>
<dbReference type="GO" id="GO:0046306">
    <property type="term" value="P:alkanesulfonate catabolic process"/>
    <property type="evidence" value="ECO:0007669"/>
    <property type="project" value="TreeGrafter"/>
</dbReference>
<evidence type="ECO:0000256" key="4">
    <source>
        <dbReference type="ARBA" id="ARBA00023033"/>
    </source>
</evidence>